<dbReference type="InterPro" id="IPR037523">
    <property type="entry name" value="VOC_core"/>
</dbReference>
<evidence type="ECO:0000313" key="2">
    <source>
        <dbReference type="EMBL" id="PSK96506.1"/>
    </source>
</evidence>
<gene>
    <name evidence="2" type="ORF">CLV63_111101</name>
</gene>
<dbReference type="RefSeq" id="WP_106583891.1">
    <property type="nucleotide sequence ID" value="NZ_PYGA01000011.1"/>
</dbReference>
<dbReference type="Gene3D" id="3.10.180.10">
    <property type="entry name" value="2,3-Dihydroxybiphenyl 1,2-Dioxygenase, domain 1"/>
    <property type="match status" value="1"/>
</dbReference>
<sequence>MKVHQLGWLGTRTPNAAAMADFLEHTLGLEGRQEAAGFWVFTLPNGANVEVFGPEHPGKEHFATGPVAGFHVDDVDAAAAELRAGGCEIVHGPTRHSAQSAWVHFRAPDGAVYELVEGPIRRTAPEA</sequence>
<dbReference type="GO" id="GO:0051213">
    <property type="term" value="F:dioxygenase activity"/>
    <property type="evidence" value="ECO:0007669"/>
    <property type="project" value="UniProtKB-KW"/>
</dbReference>
<dbReference type="SUPFAM" id="SSF54593">
    <property type="entry name" value="Glyoxalase/Bleomycin resistance protein/Dihydroxybiphenyl dioxygenase"/>
    <property type="match status" value="1"/>
</dbReference>
<dbReference type="InterPro" id="IPR004360">
    <property type="entry name" value="Glyas_Fos-R_dOase_dom"/>
</dbReference>
<dbReference type="AlphaFoldDB" id="A0A2P8DH25"/>
<organism evidence="2 3">
    <name type="scientific">Murinocardiopsis flavida</name>
    <dbReference type="NCBI Taxonomy" id="645275"/>
    <lineage>
        <taxon>Bacteria</taxon>
        <taxon>Bacillati</taxon>
        <taxon>Actinomycetota</taxon>
        <taxon>Actinomycetes</taxon>
        <taxon>Streptosporangiales</taxon>
        <taxon>Nocardiopsidaceae</taxon>
        <taxon>Murinocardiopsis</taxon>
    </lineage>
</organism>
<comment type="caution">
    <text evidence="2">The sequence shown here is derived from an EMBL/GenBank/DDBJ whole genome shotgun (WGS) entry which is preliminary data.</text>
</comment>
<feature type="domain" description="VOC" evidence="1">
    <location>
        <begin position="5"/>
        <end position="118"/>
    </location>
</feature>
<dbReference type="EMBL" id="PYGA01000011">
    <property type="protein sequence ID" value="PSK96506.1"/>
    <property type="molecule type" value="Genomic_DNA"/>
</dbReference>
<dbReference type="Proteomes" id="UP000240542">
    <property type="component" value="Unassembled WGS sequence"/>
</dbReference>
<dbReference type="Pfam" id="PF00903">
    <property type="entry name" value="Glyoxalase"/>
    <property type="match status" value="1"/>
</dbReference>
<reference evidence="2 3" key="1">
    <citation type="submission" date="2018-03" db="EMBL/GenBank/DDBJ databases">
        <title>Genomic Encyclopedia of Archaeal and Bacterial Type Strains, Phase II (KMG-II): from individual species to whole genera.</title>
        <authorList>
            <person name="Goeker M."/>
        </authorList>
    </citation>
    <scope>NUCLEOTIDE SEQUENCE [LARGE SCALE GENOMIC DNA]</scope>
    <source>
        <strain evidence="2 3">DSM 45312</strain>
    </source>
</reference>
<dbReference type="PROSITE" id="PS51819">
    <property type="entry name" value="VOC"/>
    <property type="match status" value="1"/>
</dbReference>
<evidence type="ECO:0000313" key="3">
    <source>
        <dbReference type="Proteomes" id="UP000240542"/>
    </source>
</evidence>
<evidence type="ECO:0000259" key="1">
    <source>
        <dbReference type="PROSITE" id="PS51819"/>
    </source>
</evidence>
<name>A0A2P8DH25_9ACTN</name>
<accession>A0A2P8DH25</accession>
<proteinExistence type="predicted"/>
<dbReference type="InterPro" id="IPR029068">
    <property type="entry name" value="Glyas_Bleomycin-R_OHBP_Dase"/>
</dbReference>
<keyword evidence="2" id="KW-0223">Dioxygenase</keyword>
<keyword evidence="3" id="KW-1185">Reference proteome</keyword>
<protein>
    <submittedName>
        <fullName evidence="2">Glyoxalase/bleomycin resistance protein/dioxygenase superfamily protein</fullName>
    </submittedName>
</protein>
<dbReference type="OrthoDB" id="3828100at2"/>
<keyword evidence="2" id="KW-0560">Oxidoreductase</keyword>
<dbReference type="CDD" id="cd06587">
    <property type="entry name" value="VOC"/>
    <property type="match status" value="1"/>
</dbReference>